<dbReference type="InterPro" id="IPR008266">
    <property type="entry name" value="Tyr_kinase_AS"/>
</dbReference>
<dbReference type="Gene3D" id="1.10.510.10">
    <property type="entry name" value="Transferase(Phosphotransferase) domain 1"/>
    <property type="match status" value="1"/>
</dbReference>
<dbReference type="Gene3D" id="3.30.200.20">
    <property type="entry name" value="Phosphorylase Kinase, domain 1"/>
    <property type="match status" value="1"/>
</dbReference>
<keyword evidence="1" id="KW-0808">Transferase</keyword>
<sequence>MGTRVLPVGPRPGQSGQSGSAPVGASPSVTAVTGVSWEGSGPVPAMAMPAANARLGGIYEPLLELASGGMARVFIGRRVGAAGFERIVVIKQIHRHMLGREEMHKLFKDEAHIASLIHHVNVVPVIDVVEASGELLLVMEYVESVSMSLMQKMVRLAGTITPPSVIVRVMMDVLAGLQAAHDAVDARGRPMLIVHRDVSPQNVIIGRDGVSRVIDFGVAKAAHRLTETESGHLKGKFGYMAPEQISGQPVDRRTDVFAAGVMLFEAFSDARLFATDNALETMRRVLNEPMPNPATVPRMPPALHDVVKTALSREPNQRFPSAIDFANALAGCFAPATHGEVSQWIEAQCGKLLAQRREVLAEVRSSPSGVGPSTDVVFDASPRKEDGTTQQHVSVERSIEPSLGRRPSRWLWAVLLGATVLTFGVILGIRLATRLVNTSSKLAAASSTMDSPPPAKELAPPPTTTPADVPSDGVVVELRAESPILSVQTSGMRGLELHGKTARLVVEPWSGELVVEARLENKRDARARVSFNGSHSAMLSTAPAGPATGGSKWKKPAAAQPDELQESPYAKGKD</sequence>
<keyword evidence="6" id="KW-0472">Membrane</keyword>
<evidence type="ECO:0000259" key="7">
    <source>
        <dbReference type="PROSITE" id="PS50011"/>
    </source>
</evidence>
<dbReference type="CDD" id="cd14014">
    <property type="entry name" value="STKc_PknB_like"/>
    <property type="match status" value="1"/>
</dbReference>
<keyword evidence="2" id="KW-0547">Nucleotide-binding</keyword>
<feature type="region of interest" description="Disordered" evidence="5">
    <location>
        <begin position="536"/>
        <end position="574"/>
    </location>
</feature>
<evidence type="ECO:0000256" key="2">
    <source>
        <dbReference type="ARBA" id="ARBA00022741"/>
    </source>
</evidence>
<protein>
    <submittedName>
        <fullName evidence="8">Serine/threonine protein kinase</fullName>
    </submittedName>
</protein>
<dbReference type="KEGG" id="llu:AKJ09_03560"/>
<organism evidence="8 9">
    <name type="scientific">Labilithrix luteola</name>
    <dbReference type="NCBI Taxonomy" id="1391654"/>
    <lineage>
        <taxon>Bacteria</taxon>
        <taxon>Pseudomonadati</taxon>
        <taxon>Myxococcota</taxon>
        <taxon>Polyangia</taxon>
        <taxon>Polyangiales</taxon>
        <taxon>Labilitrichaceae</taxon>
        <taxon>Labilithrix</taxon>
    </lineage>
</organism>
<dbReference type="SUPFAM" id="SSF56112">
    <property type="entry name" value="Protein kinase-like (PK-like)"/>
    <property type="match status" value="1"/>
</dbReference>
<dbReference type="GO" id="GO:0005524">
    <property type="term" value="F:ATP binding"/>
    <property type="evidence" value="ECO:0007669"/>
    <property type="project" value="UniProtKB-KW"/>
</dbReference>
<keyword evidence="6" id="KW-0812">Transmembrane</keyword>
<keyword evidence="4" id="KW-0067">ATP-binding</keyword>
<dbReference type="EMBL" id="CP012333">
    <property type="protein sequence ID" value="AKU96896.1"/>
    <property type="molecule type" value="Genomic_DNA"/>
</dbReference>
<evidence type="ECO:0000313" key="8">
    <source>
        <dbReference type="EMBL" id="AKU96896.1"/>
    </source>
</evidence>
<dbReference type="InterPro" id="IPR011009">
    <property type="entry name" value="Kinase-like_dom_sf"/>
</dbReference>
<keyword evidence="3 8" id="KW-0418">Kinase</keyword>
<feature type="compositionally biased region" description="Low complexity" evidence="5">
    <location>
        <begin position="7"/>
        <end position="27"/>
    </location>
</feature>
<dbReference type="STRING" id="1391654.AKJ09_03560"/>
<dbReference type="PATRIC" id="fig|1391654.3.peg.3604"/>
<name>A0A0K1PU54_9BACT</name>
<gene>
    <name evidence="8" type="ORF">AKJ09_03560</name>
</gene>
<feature type="region of interest" description="Disordered" evidence="5">
    <location>
        <begin position="363"/>
        <end position="392"/>
    </location>
</feature>
<dbReference type="PANTHER" id="PTHR43289">
    <property type="entry name" value="MITOGEN-ACTIVATED PROTEIN KINASE KINASE KINASE 20-RELATED"/>
    <property type="match status" value="1"/>
</dbReference>
<feature type="region of interest" description="Disordered" evidence="5">
    <location>
        <begin position="444"/>
        <end position="470"/>
    </location>
</feature>
<evidence type="ECO:0000313" key="9">
    <source>
        <dbReference type="Proteomes" id="UP000064967"/>
    </source>
</evidence>
<keyword evidence="6" id="KW-1133">Transmembrane helix</keyword>
<feature type="region of interest" description="Disordered" evidence="5">
    <location>
        <begin position="1"/>
        <end position="27"/>
    </location>
</feature>
<evidence type="ECO:0000256" key="5">
    <source>
        <dbReference type="SAM" id="MobiDB-lite"/>
    </source>
</evidence>
<evidence type="ECO:0000256" key="4">
    <source>
        <dbReference type="ARBA" id="ARBA00022840"/>
    </source>
</evidence>
<feature type="domain" description="Protein kinase" evidence="7">
    <location>
        <begin position="59"/>
        <end position="330"/>
    </location>
</feature>
<dbReference type="AlphaFoldDB" id="A0A0K1PU54"/>
<evidence type="ECO:0000256" key="3">
    <source>
        <dbReference type="ARBA" id="ARBA00022777"/>
    </source>
</evidence>
<dbReference type="Pfam" id="PF00069">
    <property type="entry name" value="Pkinase"/>
    <property type="match status" value="1"/>
</dbReference>
<evidence type="ECO:0000256" key="1">
    <source>
        <dbReference type="ARBA" id="ARBA00022679"/>
    </source>
</evidence>
<feature type="compositionally biased region" description="Pro residues" evidence="5">
    <location>
        <begin position="451"/>
        <end position="464"/>
    </location>
</feature>
<dbReference type="OrthoDB" id="9801841at2"/>
<feature type="transmembrane region" description="Helical" evidence="6">
    <location>
        <begin position="410"/>
        <end position="432"/>
    </location>
</feature>
<accession>A0A0K1PU54</accession>
<dbReference type="PROSITE" id="PS00109">
    <property type="entry name" value="PROTEIN_KINASE_TYR"/>
    <property type="match status" value="1"/>
</dbReference>
<dbReference type="Proteomes" id="UP000064967">
    <property type="component" value="Chromosome"/>
</dbReference>
<evidence type="ECO:0000256" key="6">
    <source>
        <dbReference type="SAM" id="Phobius"/>
    </source>
</evidence>
<dbReference type="RefSeq" id="WP_146648119.1">
    <property type="nucleotide sequence ID" value="NZ_CP012333.1"/>
</dbReference>
<reference evidence="8 9" key="1">
    <citation type="submission" date="2015-08" db="EMBL/GenBank/DDBJ databases">
        <authorList>
            <person name="Babu N.S."/>
            <person name="Beckwith C.J."/>
            <person name="Beseler K.G."/>
            <person name="Brison A."/>
            <person name="Carone J.V."/>
            <person name="Caskin T.P."/>
            <person name="Diamond M."/>
            <person name="Durham M.E."/>
            <person name="Foxe J.M."/>
            <person name="Go M."/>
            <person name="Henderson B.A."/>
            <person name="Jones I.B."/>
            <person name="McGettigan J.A."/>
            <person name="Micheletti S.J."/>
            <person name="Nasrallah M.E."/>
            <person name="Ortiz D."/>
            <person name="Piller C.R."/>
            <person name="Privatt S.R."/>
            <person name="Schneider S.L."/>
            <person name="Sharp S."/>
            <person name="Smith T.C."/>
            <person name="Stanton J.D."/>
            <person name="Ullery H.E."/>
            <person name="Wilson R.J."/>
            <person name="Serrano M.G."/>
            <person name="Buck G."/>
            <person name="Lee V."/>
            <person name="Wang Y."/>
            <person name="Carvalho R."/>
            <person name="Voegtly L."/>
            <person name="Shi R."/>
            <person name="Duckworth R."/>
            <person name="Johnson A."/>
            <person name="Loviza R."/>
            <person name="Walstead R."/>
            <person name="Shah Z."/>
            <person name="Kiflezghi M."/>
            <person name="Wade K."/>
            <person name="Ball S.L."/>
            <person name="Bradley K.W."/>
            <person name="Asai D.J."/>
            <person name="Bowman C.A."/>
            <person name="Russell D.A."/>
            <person name="Pope W.H."/>
            <person name="Jacobs-Sera D."/>
            <person name="Hendrix R.W."/>
            <person name="Hatfull G.F."/>
        </authorList>
    </citation>
    <scope>NUCLEOTIDE SEQUENCE [LARGE SCALE GENOMIC DNA]</scope>
    <source>
        <strain evidence="8 9">DSM 27648</strain>
    </source>
</reference>
<dbReference type="PROSITE" id="PS50011">
    <property type="entry name" value="PROTEIN_KINASE_DOM"/>
    <property type="match status" value="1"/>
</dbReference>
<keyword evidence="9" id="KW-1185">Reference proteome</keyword>
<proteinExistence type="predicted"/>
<keyword evidence="8" id="KW-0723">Serine/threonine-protein kinase</keyword>
<dbReference type="InterPro" id="IPR000719">
    <property type="entry name" value="Prot_kinase_dom"/>
</dbReference>
<dbReference type="PANTHER" id="PTHR43289:SF6">
    <property type="entry name" value="SERINE_THREONINE-PROTEIN KINASE NEKL-3"/>
    <property type="match status" value="1"/>
</dbReference>
<dbReference type="GO" id="GO:0004674">
    <property type="term" value="F:protein serine/threonine kinase activity"/>
    <property type="evidence" value="ECO:0007669"/>
    <property type="project" value="UniProtKB-KW"/>
</dbReference>